<dbReference type="InterPro" id="IPR003340">
    <property type="entry name" value="B3_DNA-bd"/>
</dbReference>
<dbReference type="CDD" id="cd10017">
    <property type="entry name" value="B3_DNA"/>
    <property type="match status" value="1"/>
</dbReference>
<evidence type="ECO:0000256" key="4">
    <source>
        <dbReference type="ARBA" id="ARBA00023163"/>
    </source>
</evidence>
<accession>A0A2U1NBD0</accession>
<organism evidence="7 8">
    <name type="scientific">Artemisia annua</name>
    <name type="common">Sweet wormwood</name>
    <dbReference type="NCBI Taxonomy" id="35608"/>
    <lineage>
        <taxon>Eukaryota</taxon>
        <taxon>Viridiplantae</taxon>
        <taxon>Streptophyta</taxon>
        <taxon>Embryophyta</taxon>
        <taxon>Tracheophyta</taxon>
        <taxon>Spermatophyta</taxon>
        <taxon>Magnoliopsida</taxon>
        <taxon>eudicotyledons</taxon>
        <taxon>Gunneridae</taxon>
        <taxon>Pentapetalae</taxon>
        <taxon>asterids</taxon>
        <taxon>campanulids</taxon>
        <taxon>Asterales</taxon>
        <taxon>Asteraceae</taxon>
        <taxon>Asteroideae</taxon>
        <taxon>Anthemideae</taxon>
        <taxon>Artemisiinae</taxon>
        <taxon>Artemisia</taxon>
    </lineage>
</organism>
<dbReference type="OrthoDB" id="635132at2759"/>
<dbReference type="Gene3D" id="2.40.330.10">
    <property type="entry name" value="DNA-binding pseudobarrel domain"/>
    <property type="match status" value="2"/>
</dbReference>
<evidence type="ECO:0000256" key="2">
    <source>
        <dbReference type="ARBA" id="ARBA00023015"/>
    </source>
</evidence>
<dbReference type="InterPro" id="IPR015300">
    <property type="entry name" value="DNA-bd_pseudobarrel_sf"/>
</dbReference>
<evidence type="ECO:0000256" key="1">
    <source>
        <dbReference type="ARBA" id="ARBA00004123"/>
    </source>
</evidence>
<protein>
    <submittedName>
        <fullName evidence="7">DNA-binding pseudobarrel domain-containing protein</fullName>
    </submittedName>
</protein>
<dbReference type="Proteomes" id="UP000245207">
    <property type="component" value="Unassembled WGS sequence"/>
</dbReference>
<reference evidence="7 8" key="1">
    <citation type="journal article" date="2018" name="Mol. Plant">
        <title>The genome of Artemisia annua provides insight into the evolution of Asteraceae family and artemisinin biosynthesis.</title>
        <authorList>
            <person name="Shen Q."/>
            <person name="Zhang L."/>
            <person name="Liao Z."/>
            <person name="Wang S."/>
            <person name="Yan T."/>
            <person name="Shi P."/>
            <person name="Liu M."/>
            <person name="Fu X."/>
            <person name="Pan Q."/>
            <person name="Wang Y."/>
            <person name="Lv Z."/>
            <person name="Lu X."/>
            <person name="Zhang F."/>
            <person name="Jiang W."/>
            <person name="Ma Y."/>
            <person name="Chen M."/>
            <person name="Hao X."/>
            <person name="Li L."/>
            <person name="Tang Y."/>
            <person name="Lv G."/>
            <person name="Zhou Y."/>
            <person name="Sun X."/>
            <person name="Brodelius P.E."/>
            <person name="Rose J.K.C."/>
            <person name="Tang K."/>
        </authorList>
    </citation>
    <scope>NUCLEOTIDE SEQUENCE [LARGE SCALE GENOMIC DNA]</scope>
    <source>
        <strain evidence="8">cv. Huhao1</strain>
        <tissue evidence="7">Leaf</tissue>
    </source>
</reference>
<keyword evidence="3 7" id="KW-0238">DNA-binding</keyword>
<evidence type="ECO:0000256" key="3">
    <source>
        <dbReference type="ARBA" id="ARBA00023125"/>
    </source>
</evidence>
<evidence type="ECO:0000259" key="6">
    <source>
        <dbReference type="PROSITE" id="PS50863"/>
    </source>
</evidence>
<dbReference type="AlphaFoldDB" id="A0A2U1NBD0"/>
<gene>
    <name evidence="7" type="ORF">CTI12_AA286390</name>
</gene>
<keyword evidence="2" id="KW-0805">Transcription regulation</keyword>
<dbReference type="PANTHER" id="PTHR31920">
    <property type="entry name" value="B3 DOMAIN-CONTAINING"/>
    <property type="match status" value="1"/>
</dbReference>
<keyword evidence="5" id="KW-0539">Nucleus</keyword>
<dbReference type="STRING" id="35608.A0A2U1NBD0"/>
<keyword evidence="8" id="KW-1185">Reference proteome</keyword>
<dbReference type="PANTHER" id="PTHR31920:SF101">
    <property type="entry name" value="DNA-BINDING PSEUDOBARREL DOMAIN-CONTAINING PROTEIN-RELATED"/>
    <property type="match status" value="1"/>
</dbReference>
<dbReference type="Pfam" id="PF02362">
    <property type="entry name" value="B3"/>
    <property type="match status" value="1"/>
</dbReference>
<dbReference type="InterPro" id="IPR050655">
    <property type="entry name" value="Plant_B3_domain"/>
</dbReference>
<feature type="domain" description="TF-B3" evidence="6">
    <location>
        <begin position="1"/>
        <end position="66"/>
    </location>
</feature>
<evidence type="ECO:0000256" key="5">
    <source>
        <dbReference type="ARBA" id="ARBA00023242"/>
    </source>
</evidence>
<dbReference type="EMBL" id="PKPP01003179">
    <property type="protein sequence ID" value="PWA70798.1"/>
    <property type="molecule type" value="Genomic_DNA"/>
</dbReference>
<comment type="caution">
    <text evidence="7">The sequence shown here is derived from an EMBL/GenBank/DDBJ whole genome shotgun (WGS) entry which is preliminary data.</text>
</comment>
<comment type="subcellular location">
    <subcellularLocation>
        <location evidence="1">Nucleus</location>
    </subcellularLocation>
</comment>
<evidence type="ECO:0000313" key="7">
    <source>
        <dbReference type="EMBL" id="PWA70798.1"/>
    </source>
</evidence>
<dbReference type="SMART" id="SM01019">
    <property type="entry name" value="B3"/>
    <property type="match status" value="1"/>
</dbReference>
<dbReference type="GO" id="GO:0005634">
    <property type="term" value="C:nucleus"/>
    <property type="evidence" value="ECO:0007669"/>
    <property type="project" value="UniProtKB-SubCell"/>
</dbReference>
<dbReference type="PROSITE" id="PS50863">
    <property type="entry name" value="B3"/>
    <property type="match status" value="2"/>
</dbReference>
<feature type="domain" description="TF-B3" evidence="6">
    <location>
        <begin position="125"/>
        <end position="207"/>
    </location>
</feature>
<proteinExistence type="predicted"/>
<dbReference type="SUPFAM" id="SSF101936">
    <property type="entry name" value="DNA-binding pseudobarrel domain"/>
    <property type="match status" value="2"/>
</dbReference>
<keyword evidence="4" id="KW-0804">Transcription</keyword>
<dbReference type="GO" id="GO:0003677">
    <property type="term" value="F:DNA binding"/>
    <property type="evidence" value="ECO:0007669"/>
    <property type="project" value="UniProtKB-KW"/>
</dbReference>
<name>A0A2U1NBD0_ARTAN</name>
<sequence length="404" mass="46533">MSRSPTLKTASGNYSWSVEIKRVGEDYCFANGWENLAKDVKLCERDIVVFWLVDAYTIQVTFFGADGCEKKLPLIKSSWKMVMMLLMKLWKMKILAFRSKVPSIVKTIHEREKAGEPDDVFPVKVLPRAFVVAAGLEYKTNIKMKDHEGYEWRVGIIVERTFRRIKHSLSSGWSKFRQHCNLADDDVCFFKYDKEEGILNLTHVIKSKRSTTNAVDAVRIEDECSPTDKPSDGAKVSVECESGRELDMAQRKMGRPLLNGGTDVKIKDEWDAEAIAMRKKRRLLEKNEQERERVVRSNQSKLYKSSLKFGQIACFVPNVTKVQGSSLWGNLWCKNRPHRENTCTKSFHKSFPQGRYLHQSFLHRDDPCTFVTFGTKHAIWPNFRGDLCNLLFIVIVIVRAKSCS</sequence>
<evidence type="ECO:0000313" key="8">
    <source>
        <dbReference type="Proteomes" id="UP000245207"/>
    </source>
</evidence>